<dbReference type="GO" id="GO:0005634">
    <property type="term" value="C:nucleus"/>
    <property type="evidence" value="ECO:0007669"/>
    <property type="project" value="UniProtKB-SubCell"/>
</dbReference>
<evidence type="ECO:0000256" key="6">
    <source>
        <dbReference type="ARBA" id="ARBA00022787"/>
    </source>
</evidence>
<feature type="region of interest" description="Disordered" evidence="17">
    <location>
        <begin position="186"/>
        <end position="251"/>
    </location>
</feature>
<evidence type="ECO:0000256" key="10">
    <source>
        <dbReference type="ARBA" id="ARBA00023136"/>
    </source>
</evidence>
<dbReference type="GO" id="GO:0005876">
    <property type="term" value="C:spindle microtubule"/>
    <property type="evidence" value="ECO:0007669"/>
    <property type="project" value="TreeGrafter"/>
</dbReference>
<evidence type="ECO:0000256" key="11">
    <source>
        <dbReference type="ARBA" id="ARBA00023212"/>
    </source>
</evidence>
<accession>A0A3B4ZS46</accession>
<dbReference type="Pfam" id="PF21033">
    <property type="entry name" value="RMD1-3"/>
    <property type="match status" value="1"/>
</dbReference>
<dbReference type="Ensembl" id="ENSSPAT00000011276.1">
    <property type="protein sequence ID" value="ENSSPAP00000011080.1"/>
    <property type="gene ID" value="ENSSPAG00000008416.1"/>
</dbReference>
<dbReference type="InterPro" id="IPR011990">
    <property type="entry name" value="TPR-like_helical_dom_sf"/>
</dbReference>
<proteinExistence type="inferred from homology"/>
<sequence length="497" mass="56067">MNTPLGRNGLIGLAVGATAGLGLIAFIIYKEMSRRRSQKLVMEARPAPRLFDGPDGATLLRETLDAEEMEAEQQALAAVEAVVQGLSPEQQVELRNQLDQVLNCVASLRSEVAELRGGLQDIALQIIQDVKKGVEDSQRVRRRRHFVHRERTDSTSSSSIYFTASQGMASAYEETSEGGYSTAYAESDYTDRDTDKEECEREPEQESEEEEDKSCATVLTLRQEDSQEDEVEERGLEEEDEEGEEENDEGRLQLVTEVPNGELALLLAQSDILHTGDASLKAEGFRLLLDNRAEHGDSREFLWRLARAYSDMYESTEDKQEKKTYAQQGREEAELALKKNGLNAECHKWFAVLTGLTSQHESMHGKLKSSHILKEHLERAIALRDDDPMCFYLLGRWCYEVATLDWLEKKAAAALYQSPVTSTLHDALENFLKAEELSPGFSRTVRLYIAKCHKELGNISEATNWTELAFKMPTNANDDDETHKLEAQLRVLTDRKI</sequence>
<organism evidence="19">
    <name type="scientific">Stegastes partitus</name>
    <name type="common">bicolor damselfish</name>
    <dbReference type="NCBI Taxonomy" id="144197"/>
    <lineage>
        <taxon>Eukaryota</taxon>
        <taxon>Metazoa</taxon>
        <taxon>Chordata</taxon>
        <taxon>Craniata</taxon>
        <taxon>Vertebrata</taxon>
        <taxon>Euteleostomi</taxon>
        <taxon>Actinopterygii</taxon>
        <taxon>Neopterygii</taxon>
        <taxon>Teleostei</taxon>
        <taxon>Neoteleostei</taxon>
        <taxon>Acanthomorphata</taxon>
        <taxon>Ovalentaria</taxon>
        <taxon>Pomacentridae</taxon>
        <taxon>Stegastes</taxon>
    </lineage>
</organism>
<evidence type="ECO:0000313" key="19">
    <source>
        <dbReference type="Ensembl" id="ENSSPAP00000011080.1"/>
    </source>
</evidence>
<comment type="subcellular location">
    <subcellularLocation>
        <location evidence="3">Cytoplasm</location>
        <location evidence="3">Cytoskeleton</location>
        <location evidence="3">Spindle pole</location>
    </subcellularLocation>
    <subcellularLocation>
        <location evidence="2">Mitochondrion outer membrane</location>
        <topology evidence="2">Single-pass membrane protein</topology>
    </subcellularLocation>
    <subcellularLocation>
        <location evidence="1">Nucleus</location>
    </subcellularLocation>
</comment>
<evidence type="ECO:0000256" key="18">
    <source>
        <dbReference type="SAM" id="Phobius"/>
    </source>
</evidence>
<evidence type="ECO:0000256" key="13">
    <source>
        <dbReference type="ARBA" id="ARBA00038360"/>
    </source>
</evidence>
<feature type="compositionally biased region" description="Basic and acidic residues" evidence="17">
    <location>
        <begin position="189"/>
        <end position="204"/>
    </location>
</feature>
<reference evidence="19" key="1">
    <citation type="submission" date="2023-09" db="UniProtKB">
        <authorList>
            <consortium name="Ensembl"/>
        </authorList>
    </citation>
    <scope>IDENTIFICATION</scope>
</reference>
<dbReference type="STRING" id="144197.ENSSPAP00000011080"/>
<keyword evidence="5 18" id="KW-0812">Transmembrane</keyword>
<dbReference type="GO" id="GO:0005741">
    <property type="term" value="C:mitochondrial outer membrane"/>
    <property type="evidence" value="ECO:0007669"/>
    <property type="project" value="UniProtKB-SubCell"/>
</dbReference>
<evidence type="ECO:0000256" key="9">
    <source>
        <dbReference type="ARBA" id="ARBA00023128"/>
    </source>
</evidence>
<evidence type="ECO:0000256" key="1">
    <source>
        <dbReference type="ARBA" id="ARBA00004123"/>
    </source>
</evidence>
<feature type="compositionally biased region" description="Acidic residues" evidence="17">
    <location>
        <begin position="226"/>
        <end position="248"/>
    </location>
</feature>
<evidence type="ECO:0000256" key="5">
    <source>
        <dbReference type="ARBA" id="ARBA00022692"/>
    </source>
</evidence>
<keyword evidence="11" id="KW-0206">Cytoskeleton</keyword>
<evidence type="ECO:0000256" key="8">
    <source>
        <dbReference type="ARBA" id="ARBA00023054"/>
    </source>
</evidence>
<keyword evidence="6" id="KW-1000">Mitochondrion outer membrane</keyword>
<dbReference type="InterPro" id="IPR049039">
    <property type="entry name" value="RMD1-3_a_helical_rpt"/>
</dbReference>
<dbReference type="AlphaFoldDB" id="A0A3B4ZS46"/>
<evidence type="ECO:0000256" key="2">
    <source>
        <dbReference type="ARBA" id="ARBA00004572"/>
    </source>
</evidence>
<keyword evidence="4" id="KW-0963">Cytoplasm</keyword>
<keyword evidence="12" id="KW-0539">Nucleus</keyword>
<dbReference type="Gene3D" id="1.25.40.10">
    <property type="entry name" value="Tetratricopeptide repeat domain"/>
    <property type="match status" value="1"/>
</dbReference>
<keyword evidence="8" id="KW-0175">Coiled coil</keyword>
<dbReference type="GO" id="GO:0097431">
    <property type="term" value="C:mitotic spindle pole"/>
    <property type="evidence" value="ECO:0007669"/>
    <property type="project" value="TreeGrafter"/>
</dbReference>
<evidence type="ECO:0000256" key="15">
    <source>
        <dbReference type="ARBA" id="ARBA00041608"/>
    </source>
</evidence>
<keyword evidence="10 18" id="KW-0472">Membrane</keyword>
<comment type="similarity">
    <text evidence="13">Belongs to the RMDN family.</text>
</comment>
<dbReference type="PANTHER" id="PTHR16056:SF18">
    <property type="entry name" value="REGULATOR OF MICROTUBULE DYNAMICS PROTEIN 3"/>
    <property type="match status" value="1"/>
</dbReference>
<evidence type="ECO:0000256" key="3">
    <source>
        <dbReference type="ARBA" id="ARBA00004647"/>
    </source>
</evidence>
<dbReference type="PANTHER" id="PTHR16056">
    <property type="entry name" value="REGULATOR OF MICROTUBULE DYNAMICS PROTEIN"/>
    <property type="match status" value="1"/>
</dbReference>
<evidence type="ECO:0000256" key="12">
    <source>
        <dbReference type="ARBA" id="ARBA00023242"/>
    </source>
</evidence>
<protein>
    <recommendedName>
        <fullName evidence="14">Regulator of microtubule dynamics protein 3</fullName>
    </recommendedName>
    <alternativeName>
        <fullName evidence="15">Protein FAM82A2</fullName>
    </alternativeName>
    <alternativeName>
        <fullName evidence="16">Protein FAM82C</fullName>
    </alternativeName>
</protein>
<name>A0A3B4ZS46_9TELE</name>
<evidence type="ECO:0000256" key="4">
    <source>
        <dbReference type="ARBA" id="ARBA00022490"/>
    </source>
</evidence>
<evidence type="ECO:0000256" key="14">
    <source>
        <dbReference type="ARBA" id="ARBA00039962"/>
    </source>
</evidence>
<feature type="transmembrane region" description="Helical" evidence="18">
    <location>
        <begin position="6"/>
        <end position="29"/>
    </location>
</feature>
<evidence type="ECO:0000256" key="16">
    <source>
        <dbReference type="ARBA" id="ARBA00041960"/>
    </source>
</evidence>
<dbReference type="SUPFAM" id="SSF48452">
    <property type="entry name" value="TPR-like"/>
    <property type="match status" value="1"/>
</dbReference>
<evidence type="ECO:0000256" key="7">
    <source>
        <dbReference type="ARBA" id="ARBA00022989"/>
    </source>
</evidence>
<evidence type="ECO:0000256" key="17">
    <source>
        <dbReference type="SAM" id="MobiDB-lite"/>
    </source>
</evidence>
<dbReference type="GeneTree" id="ENSGT00950000182992"/>
<dbReference type="GO" id="GO:0008017">
    <property type="term" value="F:microtubule binding"/>
    <property type="evidence" value="ECO:0007669"/>
    <property type="project" value="TreeGrafter"/>
</dbReference>
<keyword evidence="7 18" id="KW-1133">Transmembrane helix</keyword>
<keyword evidence="9" id="KW-0496">Mitochondrion</keyword>